<dbReference type="RefSeq" id="WP_132247690.1">
    <property type="nucleotide sequence ID" value="NZ_SLZU01000017.1"/>
</dbReference>
<keyword evidence="2" id="KW-1185">Reference proteome</keyword>
<name>A0A4R3J679_9RHOB</name>
<comment type="caution">
    <text evidence="1">The sequence shown here is derived from an EMBL/GenBank/DDBJ whole genome shotgun (WGS) entry which is preliminary data.</text>
</comment>
<evidence type="ECO:0000313" key="1">
    <source>
        <dbReference type="EMBL" id="TCS59940.1"/>
    </source>
</evidence>
<sequence length="298" mass="32955">MKGTTFNHFERCRLRDLTKTHLGRLLATVVLATTLASPTVADINLVFGTYAADKPTATVKKYKSFLHYLGQEMTSILGERVKIRMKIAKDYETGIDHLANGIVDFARFGPASYISVRDRNNGVQIIAMESIGGKKRFKGIIAVHAESSFQTLSDLKRQSFAFGDQLSTIGRYLAQSHLIDAGVTSHELSGYDYLERHDRVGAAVGAGRFTAGALKQSTFDEMVEAGVPIKILYEFENVTKPWIAASDMGPEIRDAMRKAMLNTTDPAILSDIANDGFLDGSDADYDFIREAIRHSKMF</sequence>
<dbReference type="SUPFAM" id="SSF53850">
    <property type="entry name" value="Periplasmic binding protein-like II"/>
    <property type="match status" value="1"/>
</dbReference>
<dbReference type="Gene3D" id="3.40.190.10">
    <property type="entry name" value="Periplasmic binding protein-like II"/>
    <property type="match status" value="2"/>
</dbReference>
<evidence type="ECO:0000313" key="2">
    <source>
        <dbReference type="Proteomes" id="UP000295696"/>
    </source>
</evidence>
<dbReference type="PANTHER" id="PTHR35841">
    <property type="entry name" value="PHOSPHONATES-BINDING PERIPLASMIC PROTEIN"/>
    <property type="match status" value="1"/>
</dbReference>
<accession>A0A4R3J679</accession>
<protein>
    <submittedName>
        <fullName evidence="1">Phosphonate transport system substrate-binding protein</fullName>
    </submittedName>
</protein>
<proteinExistence type="predicted"/>
<dbReference type="Pfam" id="PF12974">
    <property type="entry name" value="Phosphonate-bd"/>
    <property type="match status" value="1"/>
</dbReference>
<dbReference type="AlphaFoldDB" id="A0A4R3J679"/>
<dbReference type="EMBL" id="SLZU01000017">
    <property type="protein sequence ID" value="TCS59940.1"/>
    <property type="molecule type" value="Genomic_DNA"/>
</dbReference>
<dbReference type="Proteomes" id="UP000295696">
    <property type="component" value="Unassembled WGS sequence"/>
</dbReference>
<dbReference type="OrthoDB" id="9802896at2"/>
<dbReference type="PANTHER" id="PTHR35841:SF1">
    <property type="entry name" value="PHOSPHONATES-BINDING PERIPLASMIC PROTEIN"/>
    <property type="match status" value="1"/>
</dbReference>
<gene>
    <name evidence="1" type="ORF">EDD52_11773</name>
</gene>
<organism evidence="1 2">
    <name type="scientific">Primorskyibacter sedentarius</name>
    <dbReference type="NCBI Taxonomy" id="745311"/>
    <lineage>
        <taxon>Bacteria</taxon>
        <taxon>Pseudomonadati</taxon>
        <taxon>Pseudomonadota</taxon>
        <taxon>Alphaproteobacteria</taxon>
        <taxon>Rhodobacterales</taxon>
        <taxon>Roseobacteraceae</taxon>
        <taxon>Primorskyibacter</taxon>
    </lineage>
</organism>
<reference evidence="1 2" key="1">
    <citation type="submission" date="2019-03" db="EMBL/GenBank/DDBJ databases">
        <title>Genomic Encyclopedia of Type Strains, Phase IV (KMG-IV): sequencing the most valuable type-strain genomes for metagenomic binning, comparative biology and taxonomic classification.</title>
        <authorList>
            <person name="Goeker M."/>
        </authorList>
    </citation>
    <scope>NUCLEOTIDE SEQUENCE [LARGE SCALE GENOMIC DNA]</scope>
    <source>
        <strain evidence="1 2">DSM 104836</strain>
    </source>
</reference>